<dbReference type="AlphaFoldDB" id="A0AAD5XJY2"/>
<dbReference type="GO" id="GO:0000221">
    <property type="term" value="C:vacuolar proton-transporting V-type ATPase, V1 domain"/>
    <property type="evidence" value="ECO:0007669"/>
    <property type="project" value="UniProtKB-UniRule"/>
</dbReference>
<evidence type="ECO:0000256" key="3">
    <source>
        <dbReference type="ARBA" id="ARBA00022781"/>
    </source>
</evidence>
<feature type="domain" description="ATPase V1 complex subunit H C-terminal" evidence="6">
    <location>
        <begin position="324"/>
        <end position="439"/>
    </location>
</feature>
<dbReference type="InterPro" id="IPR016024">
    <property type="entry name" value="ARM-type_fold"/>
</dbReference>
<keyword evidence="4 5" id="KW-0406">Ion transport</keyword>
<dbReference type="Gene3D" id="1.25.10.10">
    <property type="entry name" value="Leucine-rich Repeat Variant"/>
    <property type="match status" value="1"/>
</dbReference>
<keyword evidence="2 5" id="KW-0813">Transport</keyword>
<evidence type="ECO:0000256" key="5">
    <source>
        <dbReference type="PIRNR" id="PIRNR032184"/>
    </source>
</evidence>
<comment type="function">
    <text evidence="5">Subunit of the V1 complex of vacuolar(H+)-ATPase (V-ATPase), a multisubunit enzyme composed of a peripheral complex (V1) that hydrolyzes ATP and a membrane integral complex (V0) that translocates protons. V-ATPase is responsible for acidifying and maintaining the pH of intracellular compartments.</text>
</comment>
<dbReference type="PANTHER" id="PTHR10698">
    <property type="entry name" value="V-TYPE PROTON ATPASE SUBUNIT H"/>
    <property type="match status" value="1"/>
</dbReference>
<organism evidence="7 8">
    <name type="scientific">Physocladia obscura</name>
    <dbReference type="NCBI Taxonomy" id="109957"/>
    <lineage>
        <taxon>Eukaryota</taxon>
        <taxon>Fungi</taxon>
        <taxon>Fungi incertae sedis</taxon>
        <taxon>Chytridiomycota</taxon>
        <taxon>Chytridiomycota incertae sedis</taxon>
        <taxon>Chytridiomycetes</taxon>
        <taxon>Chytridiales</taxon>
        <taxon>Chytriomycetaceae</taxon>
        <taxon>Physocladia</taxon>
    </lineage>
</organism>
<evidence type="ECO:0000256" key="2">
    <source>
        <dbReference type="ARBA" id="ARBA00022448"/>
    </source>
</evidence>
<accession>A0AAD5XJY2</accession>
<dbReference type="Gene3D" id="1.25.40.150">
    <property type="entry name" value="V-type ATPase, subunit H, C-terminal domain"/>
    <property type="match status" value="1"/>
</dbReference>
<dbReference type="EMBL" id="JADGJH010000099">
    <property type="protein sequence ID" value="KAJ3138179.1"/>
    <property type="molecule type" value="Genomic_DNA"/>
</dbReference>
<comment type="similarity">
    <text evidence="1 5">Belongs to the V-ATPase H subunit family.</text>
</comment>
<gene>
    <name evidence="7" type="primary">VMA13</name>
    <name evidence="7" type="ORF">HK100_012926</name>
</gene>
<comment type="subunit">
    <text evidence="5">V-ATPase is a heteromultimeric enzyme made up of two complexes: the ATP-hydrolytic V1 complex and the proton translocation V0 complex.</text>
</comment>
<evidence type="ECO:0000259" key="6">
    <source>
        <dbReference type="Pfam" id="PF11698"/>
    </source>
</evidence>
<dbReference type="Pfam" id="PF11698">
    <property type="entry name" value="V-ATPase_H_C"/>
    <property type="match status" value="1"/>
</dbReference>
<keyword evidence="8" id="KW-1185">Reference proteome</keyword>
<evidence type="ECO:0000313" key="8">
    <source>
        <dbReference type="Proteomes" id="UP001211907"/>
    </source>
</evidence>
<dbReference type="GO" id="GO:0000329">
    <property type="term" value="C:fungal-type vacuole membrane"/>
    <property type="evidence" value="ECO:0007669"/>
    <property type="project" value="TreeGrafter"/>
</dbReference>
<evidence type="ECO:0000256" key="1">
    <source>
        <dbReference type="ARBA" id="ARBA00008613"/>
    </source>
</evidence>
<dbReference type="InterPro" id="IPR038497">
    <property type="entry name" value="ATPase_V1-cplx_hsu_C_sf"/>
</dbReference>
<dbReference type="SUPFAM" id="SSF48371">
    <property type="entry name" value="ARM repeat"/>
    <property type="match status" value="1"/>
</dbReference>
<keyword evidence="3 5" id="KW-0375">Hydrogen ion transport</keyword>
<sequence>MVVDKNINIAPVVAGHNNYLEDQTAAVREKTIPWEGYQKAALITEDELKQIRQFEKVSVEALKESGANYSLLLLSLLQKLARNDTIQNILVVFEDKILGFSDREEILAQLEPSLLFGTFINLLSKDDEYVQLKSAKIVAVLALERSNTAVDVDPSPVFSWLTGKFADPNPNVVDIVIQILQTLLAVPSYRLAFYKTRGAMNGFDLIDAIKATSSNPQMQYQGIYCMWTMTFVQEIAADIQRSYEVIPLFIDIAKAAIKEKVVRVIFSTVKNMINLAPQENIIPMLGNKLLNLSETLAARKWTDTEITEDLEYIKEELAKNINSLSTFDEYSSEVKSGKLEWSPPHLSEQFWKQNASRFSEKDYELVRVLGRLIATNTSPIVLAVAAHDIGQYVKYAPVGKKFVQDNGTKTQIMQLMTHENSDVRYQALIAVQKLMANSWIS</sequence>
<dbReference type="Pfam" id="PF03224">
    <property type="entry name" value="V-ATPase_H_N"/>
    <property type="match status" value="1"/>
</dbReference>
<dbReference type="Proteomes" id="UP001211907">
    <property type="component" value="Unassembled WGS sequence"/>
</dbReference>
<evidence type="ECO:0000256" key="4">
    <source>
        <dbReference type="ARBA" id="ARBA00023065"/>
    </source>
</evidence>
<dbReference type="PANTHER" id="PTHR10698:SF0">
    <property type="entry name" value="V-TYPE PROTON ATPASE SUBUNIT H"/>
    <property type="match status" value="1"/>
</dbReference>
<protein>
    <recommendedName>
        <fullName evidence="5">V-type proton ATPase subunit H</fullName>
    </recommendedName>
</protein>
<name>A0AAD5XJY2_9FUNG</name>
<comment type="caution">
    <text evidence="7">The sequence shown here is derived from an EMBL/GenBank/DDBJ whole genome shotgun (WGS) entry which is preliminary data.</text>
</comment>
<reference evidence="7" key="1">
    <citation type="submission" date="2020-05" db="EMBL/GenBank/DDBJ databases">
        <title>Phylogenomic resolution of chytrid fungi.</title>
        <authorList>
            <person name="Stajich J.E."/>
            <person name="Amses K."/>
            <person name="Simmons R."/>
            <person name="Seto K."/>
            <person name="Myers J."/>
            <person name="Bonds A."/>
            <person name="Quandt C.A."/>
            <person name="Barry K."/>
            <person name="Liu P."/>
            <person name="Grigoriev I."/>
            <person name="Longcore J.E."/>
            <person name="James T.Y."/>
        </authorList>
    </citation>
    <scope>NUCLEOTIDE SEQUENCE</scope>
    <source>
        <strain evidence="7">JEL0513</strain>
    </source>
</reference>
<evidence type="ECO:0000313" key="7">
    <source>
        <dbReference type="EMBL" id="KAJ3138179.1"/>
    </source>
</evidence>
<dbReference type="InterPro" id="IPR011989">
    <property type="entry name" value="ARM-like"/>
</dbReference>
<proteinExistence type="inferred from homology"/>
<dbReference type="InterPro" id="IPR011987">
    <property type="entry name" value="ATPase_V1-cplx_hsu_C"/>
</dbReference>
<dbReference type="InterPro" id="IPR004908">
    <property type="entry name" value="ATPase_V1-cplx_hsu"/>
</dbReference>
<dbReference type="PIRSF" id="PIRSF032184">
    <property type="entry name" value="ATPase_V1_H"/>
    <property type="match status" value="1"/>
</dbReference>
<dbReference type="GO" id="GO:0046961">
    <property type="term" value="F:proton-transporting ATPase activity, rotational mechanism"/>
    <property type="evidence" value="ECO:0007669"/>
    <property type="project" value="UniProtKB-UniRule"/>
</dbReference>